<dbReference type="EMBL" id="JXLC01000018">
    <property type="protein sequence ID" value="OJG90688.1"/>
    <property type="molecule type" value="Genomic_DNA"/>
</dbReference>
<organism evidence="2 4">
    <name type="scientific">Enterococcus silesiacus</name>
    <dbReference type="NCBI Taxonomy" id="332949"/>
    <lineage>
        <taxon>Bacteria</taxon>
        <taxon>Bacillati</taxon>
        <taxon>Bacillota</taxon>
        <taxon>Bacilli</taxon>
        <taxon>Lactobacillales</taxon>
        <taxon>Enterococcaceae</taxon>
        <taxon>Enterococcus</taxon>
    </lineage>
</organism>
<dbReference type="Proteomes" id="UP000183039">
    <property type="component" value="Unassembled WGS sequence"/>
</dbReference>
<evidence type="ECO:0000313" key="3">
    <source>
        <dbReference type="Proteomes" id="UP000065511"/>
    </source>
</evidence>
<dbReference type="KEGG" id="ess:ATZ33_07915"/>
<proteinExistence type="predicted"/>
<protein>
    <submittedName>
        <fullName evidence="2">Uncharacterized protein</fullName>
    </submittedName>
</protein>
<accession>A0A0S3KAK1</accession>
<dbReference type="OrthoDB" id="2186051at2"/>
<dbReference type="AlphaFoldDB" id="A0A0S3KAK1"/>
<sequence>MKKREVKIGAHYVCHGSNFSWFFVGEAISKKEKDVQVRVVKCHPSDRPVINCDDPILNLDYFNVIEDA</sequence>
<evidence type="ECO:0000313" key="4">
    <source>
        <dbReference type="Proteomes" id="UP000183039"/>
    </source>
</evidence>
<dbReference type="RefSeq" id="WP_071878339.1">
    <property type="nucleotide sequence ID" value="NZ_JXLC01000018.1"/>
</dbReference>
<evidence type="ECO:0000313" key="2">
    <source>
        <dbReference type="EMBL" id="OJG90688.1"/>
    </source>
</evidence>
<keyword evidence="3" id="KW-1185">Reference proteome</keyword>
<name>A0A0S3KAK1_9ENTE</name>
<reference evidence="1 3" key="2">
    <citation type="submission" date="2015-12" db="EMBL/GenBank/DDBJ databases">
        <authorList>
            <person name="Lauer A."/>
            <person name="Humrighouse B."/>
            <person name="Loparev V."/>
            <person name="Shewmaker P.L."/>
            <person name="Whitney A.M."/>
            <person name="McLaughlin R.W."/>
        </authorList>
    </citation>
    <scope>NUCLEOTIDE SEQUENCE [LARGE SCALE GENOMIC DNA]</scope>
    <source>
        <strain evidence="1 3">LMG 23085</strain>
    </source>
</reference>
<dbReference type="Proteomes" id="UP000065511">
    <property type="component" value="Chromosome"/>
</dbReference>
<gene>
    <name evidence="1" type="ORF">ATZ33_07915</name>
    <name evidence="2" type="ORF">RV15_GL001039</name>
</gene>
<dbReference type="EMBL" id="CP013614">
    <property type="protein sequence ID" value="ALS01295.1"/>
    <property type="molecule type" value="Genomic_DNA"/>
</dbReference>
<reference evidence="2 4" key="1">
    <citation type="submission" date="2014-12" db="EMBL/GenBank/DDBJ databases">
        <title>Draft genome sequences of 29 type strains of Enterococci.</title>
        <authorList>
            <person name="Zhong Z."/>
            <person name="Sun Z."/>
            <person name="Liu W."/>
            <person name="Zhang W."/>
            <person name="Zhang H."/>
        </authorList>
    </citation>
    <scope>NUCLEOTIDE SEQUENCE [LARGE SCALE GENOMIC DNA]</scope>
    <source>
        <strain evidence="2 4">DSM 22801</strain>
    </source>
</reference>
<evidence type="ECO:0000313" key="1">
    <source>
        <dbReference type="EMBL" id="ALS01295.1"/>
    </source>
</evidence>